<dbReference type="EMBL" id="JAHOEL010000003">
    <property type="protein sequence ID" value="MBV3391809.1"/>
    <property type="molecule type" value="Genomic_DNA"/>
</dbReference>
<dbReference type="Proteomes" id="UP001196408">
    <property type="component" value="Unassembled WGS sequence"/>
</dbReference>
<feature type="transmembrane region" description="Helical" evidence="6">
    <location>
        <begin position="102"/>
        <end position="125"/>
    </location>
</feature>
<evidence type="ECO:0000256" key="1">
    <source>
        <dbReference type="ARBA" id="ARBA00004651"/>
    </source>
</evidence>
<dbReference type="PANTHER" id="PTHR10010">
    <property type="entry name" value="SOLUTE CARRIER FAMILY 34 SODIUM PHOSPHATE , MEMBER 2-RELATED"/>
    <property type="match status" value="1"/>
</dbReference>
<keyword evidence="4 6" id="KW-1133">Transmembrane helix</keyword>
<dbReference type="NCBIfam" id="TIGR00704">
    <property type="entry name" value="NaPi_cotrn_rel"/>
    <property type="match status" value="1"/>
</dbReference>
<evidence type="ECO:0000313" key="9">
    <source>
        <dbReference type="Proteomes" id="UP001196408"/>
    </source>
</evidence>
<dbReference type="RefSeq" id="WP_022425408.1">
    <property type="nucleotide sequence ID" value="NZ_CAXVKV010000001.1"/>
</dbReference>
<evidence type="ECO:0000313" key="7">
    <source>
        <dbReference type="EMBL" id="MBV3381785.1"/>
    </source>
</evidence>
<dbReference type="Proteomes" id="UP001197492">
    <property type="component" value="Unassembled WGS sequence"/>
</dbReference>
<keyword evidence="10" id="KW-1185">Reference proteome</keyword>
<reference evidence="7 10" key="1">
    <citation type="submission" date="2021-06" db="EMBL/GenBank/DDBJ databases">
        <title>Collection of gut derived symbiotic bacterial strains cultured from healthy donors.</title>
        <authorList>
            <person name="Lin H."/>
            <person name="Littmann E."/>
            <person name="Pamer E.G."/>
        </authorList>
    </citation>
    <scope>NUCLEOTIDE SEQUENCE</scope>
    <source>
        <strain evidence="8 10">MSK.21.70</strain>
        <strain evidence="7">MSK.21.82</strain>
    </source>
</reference>
<sequence>MKITNWLDLLGGLALFLYGMQVLSDSLEDAAGDRLKTILEKLTNTKFKGVLVGIGVTAAVQSSSAVTVMLIGFMNASLMTLNRCIWVVMGSNIGTTITAQMIAINVGVVAPVFAVVGVFMCLFFKSRNVRGIGSVMTGFGILFMGLNMMSAAVVPLQKEPVFIKLMTTLSNPILAVLFAAAFTALIQSSGAAVGILSALATKGLVPFSTAAFMVCGLNIGTCITAVLASVTGCRNSKRIATFHVLFNLVGTIFFLIICSATPLLSWIAEFSGTPAHQVANFHTVFNIVTTVIMLPFDAVFMKLIYKLLPIKGEMLAEGSLIEE</sequence>
<evidence type="ECO:0000313" key="8">
    <source>
        <dbReference type="EMBL" id="MBV3391809.1"/>
    </source>
</evidence>
<name>A0AAW4MP11_9FIRM</name>
<comment type="caution">
    <text evidence="7">The sequence shown here is derived from an EMBL/GenBank/DDBJ whole genome shotgun (WGS) entry which is preliminary data.</text>
</comment>
<dbReference type="InterPro" id="IPR003841">
    <property type="entry name" value="Na/Pi_transpt"/>
</dbReference>
<keyword evidence="5 6" id="KW-0472">Membrane</keyword>
<feature type="transmembrane region" description="Helical" evidence="6">
    <location>
        <begin position="284"/>
        <end position="305"/>
    </location>
</feature>
<evidence type="ECO:0000256" key="5">
    <source>
        <dbReference type="ARBA" id="ARBA00023136"/>
    </source>
</evidence>
<dbReference type="GeneID" id="301323057"/>
<feature type="transmembrane region" description="Helical" evidence="6">
    <location>
        <begin position="131"/>
        <end position="154"/>
    </location>
</feature>
<dbReference type="GO" id="GO:0044341">
    <property type="term" value="P:sodium-dependent phosphate transport"/>
    <property type="evidence" value="ECO:0007669"/>
    <property type="project" value="InterPro"/>
</dbReference>
<dbReference type="EMBL" id="JAHOEF010000003">
    <property type="protein sequence ID" value="MBV3381785.1"/>
    <property type="molecule type" value="Genomic_DNA"/>
</dbReference>
<dbReference type="AlphaFoldDB" id="A0AAW4MP11"/>
<dbReference type="GO" id="GO:0005886">
    <property type="term" value="C:plasma membrane"/>
    <property type="evidence" value="ECO:0007669"/>
    <property type="project" value="UniProtKB-SubCell"/>
</dbReference>
<keyword evidence="2" id="KW-1003">Cell membrane</keyword>
<dbReference type="NCBIfam" id="NF037997">
    <property type="entry name" value="Na_Pi_symport"/>
    <property type="match status" value="1"/>
</dbReference>
<evidence type="ECO:0000256" key="4">
    <source>
        <dbReference type="ARBA" id="ARBA00022989"/>
    </source>
</evidence>
<keyword evidence="3 6" id="KW-0812">Transmembrane</keyword>
<evidence type="ECO:0000313" key="10">
    <source>
        <dbReference type="Proteomes" id="UP001197492"/>
    </source>
</evidence>
<evidence type="ECO:0000256" key="2">
    <source>
        <dbReference type="ARBA" id="ARBA00022475"/>
    </source>
</evidence>
<feature type="transmembrane region" description="Helical" evidence="6">
    <location>
        <begin position="174"/>
        <end position="199"/>
    </location>
</feature>
<evidence type="ECO:0000256" key="6">
    <source>
        <dbReference type="SAM" id="Phobius"/>
    </source>
</evidence>
<dbReference type="Pfam" id="PF02690">
    <property type="entry name" value="Na_Pi_cotrans"/>
    <property type="match status" value="2"/>
</dbReference>
<accession>A0AAW4MP11</accession>
<feature type="transmembrane region" description="Helical" evidence="6">
    <location>
        <begin position="50"/>
        <end position="73"/>
    </location>
</feature>
<dbReference type="GO" id="GO:0005436">
    <property type="term" value="F:sodium:phosphate symporter activity"/>
    <property type="evidence" value="ECO:0007669"/>
    <property type="project" value="InterPro"/>
</dbReference>
<comment type="subcellular location">
    <subcellularLocation>
        <location evidence="1">Cell membrane</location>
        <topology evidence="1">Multi-pass membrane protein</topology>
    </subcellularLocation>
</comment>
<protein>
    <submittedName>
        <fullName evidence="7">Na/Pi cotransporter family protein</fullName>
    </submittedName>
</protein>
<organism evidence="7 9">
    <name type="scientific">Catenibacterium mitsuokai</name>
    <dbReference type="NCBI Taxonomy" id="100886"/>
    <lineage>
        <taxon>Bacteria</taxon>
        <taxon>Bacillati</taxon>
        <taxon>Bacillota</taxon>
        <taxon>Erysipelotrichia</taxon>
        <taxon>Erysipelotrichales</taxon>
        <taxon>Coprobacillaceae</taxon>
        <taxon>Catenibacterium</taxon>
    </lineage>
</organism>
<dbReference type="InterPro" id="IPR004633">
    <property type="entry name" value="NaPi_cotrn-rel/YqeW-like"/>
</dbReference>
<dbReference type="PANTHER" id="PTHR10010:SF46">
    <property type="entry name" value="SODIUM-DEPENDENT PHOSPHATE TRANSPORT PROTEIN 2B"/>
    <property type="match status" value="1"/>
</dbReference>
<evidence type="ECO:0000256" key="3">
    <source>
        <dbReference type="ARBA" id="ARBA00022692"/>
    </source>
</evidence>
<gene>
    <name evidence="7" type="ORF">KSV97_00790</name>
    <name evidence="8" type="ORF">KSW06_00800</name>
</gene>
<feature type="transmembrane region" description="Helical" evidence="6">
    <location>
        <begin position="244"/>
        <end position="264"/>
    </location>
</feature>
<proteinExistence type="predicted"/>
<feature type="transmembrane region" description="Helical" evidence="6">
    <location>
        <begin position="211"/>
        <end position="232"/>
    </location>
</feature>